<accession>A0A4C1UTT3</accession>
<name>A0A4C1UTT3_EUMVA</name>
<reference evidence="1 2" key="1">
    <citation type="journal article" date="2019" name="Commun. Biol.">
        <title>The bagworm genome reveals a unique fibroin gene that provides high tensile strength.</title>
        <authorList>
            <person name="Kono N."/>
            <person name="Nakamura H."/>
            <person name="Ohtoshi R."/>
            <person name="Tomita M."/>
            <person name="Numata K."/>
            <person name="Arakawa K."/>
        </authorList>
    </citation>
    <scope>NUCLEOTIDE SEQUENCE [LARGE SCALE GENOMIC DNA]</scope>
</reference>
<sequence>MRDPKTVDLRCPRPFASLERTGECSRRLRLQLLGWYTTASEGVPDRRDKELLVITRPAVPERQMSVSRTASCARRLSFGGRAMNDGCGRGGSMHGKSIIQVRHSIRVSTAPTASPLALRKL</sequence>
<keyword evidence="2" id="KW-1185">Reference proteome</keyword>
<dbReference type="Proteomes" id="UP000299102">
    <property type="component" value="Unassembled WGS sequence"/>
</dbReference>
<comment type="caution">
    <text evidence="1">The sequence shown here is derived from an EMBL/GenBank/DDBJ whole genome shotgun (WGS) entry which is preliminary data.</text>
</comment>
<protein>
    <submittedName>
        <fullName evidence="1">Uncharacterized protein</fullName>
    </submittedName>
</protein>
<organism evidence="1 2">
    <name type="scientific">Eumeta variegata</name>
    <name type="common">Bagworm moth</name>
    <name type="synonym">Eumeta japonica</name>
    <dbReference type="NCBI Taxonomy" id="151549"/>
    <lineage>
        <taxon>Eukaryota</taxon>
        <taxon>Metazoa</taxon>
        <taxon>Ecdysozoa</taxon>
        <taxon>Arthropoda</taxon>
        <taxon>Hexapoda</taxon>
        <taxon>Insecta</taxon>
        <taxon>Pterygota</taxon>
        <taxon>Neoptera</taxon>
        <taxon>Endopterygota</taxon>
        <taxon>Lepidoptera</taxon>
        <taxon>Glossata</taxon>
        <taxon>Ditrysia</taxon>
        <taxon>Tineoidea</taxon>
        <taxon>Psychidae</taxon>
        <taxon>Oiketicinae</taxon>
        <taxon>Eumeta</taxon>
    </lineage>
</organism>
<gene>
    <name evidence="1" type="ORF">EVAR_20174_1</name>
</gene>
<evidence type="ECO:0000313" key="2">
    <source>
        <dbReference type="Proteomes" id="UP000299102"/>
    </source>
</evidence>
<dbReference type="AlphaFoldDB" id="A0A4C1UTT3"/>
<dbReference type="EMBL" id="BGZK01000225">
    <property type="protein sequence ID" value="GBP29845.1"/>
    <property type="molecule type" value="Genomic_DNA"/>
</dbReference>
<evidence type="ECO:0000313" key="1">
    <source>
        <dbReference type="EMBL" id="GBP29845.1"/>
    </source>
</evidence>
<proteinExistence type="predicted"/>